<feature type="signal peptide" evidence="1">
    <location>
        <begin position="1"/>
        <end position="20"/>
    </location>
</feature>
<feature type="chain" id="PRO_5022785999" description="Dockerin domain-containing protein" evidence="1">
    <location>
        <begin position="21"/>
        <end position="267"/>
    </location>
</feature>
<name>A0A5C5ZEV5_9BACT</name>
<dbReference type="AlphaFoldDB" id="A0A5C5ZEV5"/>
<keyword evidence="3" id="KW-1185">Reference proteome</keyword>
<dbReference type="GO" id="GO:0000272">
    <property type="term" value="P:polysaccharide catabolic process"/>
    <property type="evidence" value="ECO:0007669"/>
    <property type="project" value="InterPro"/>
</dbReference>
<dbReference type="SUPFAM" id="SSF63446">
    <property type="entry name" value="Type I dockerin domain"/>
    <property type="match status" value="1"/>
</dbReference>
<accession>A0A5C5ZEV5</accession>
<sequence length="267" mass="27203" precursor="true">MRSLLFSIVALVCLAPTAVAVPSLSVVDYGNGTAGVQVVLDAPGAIGVEVAVEFTHGLTLTSAQISDTVAFDTPNPGDNPFLPGSPIGGDTTGLWTELENGHVFASFGGPGLAAGVYELLTLGYENSGGLQAEGYVAQNGVLGDLLLDSFGAPPMGIVGDTNDDGFVSTLDIDPFVLALTNPAAYDAMYPGIRVERADINMDLVVNTLDIQFFVQVITGAGVAATPEPASLAIAGALGGAWRPCPARPVRTVTGGESPLRDGVVPAY</sequence>
<dbReference type="PROSITE" id="PS00018">
    <property type="entry name" value="EF_HAND_1"/>
    <property type="match status" value="1"/>
</dbReference>
<dbReference type="OrthoDB" id="1603976at2"/>
<proteinExistence type="predicted"/>
<evidence type="ECO:0000256" key="1">
    <source>
        <dbReference type="SAM" id="SignalP"/>
    </source>
</evidence>
<gene>
    <name evidence="2" type="ORF">Pla123a_06590</name>
</gene>
<dbReference type="InterPro" id="IPR018247">
    <property type="entry name" value="EF_Hand_1_Ca_BS"/>
</dbReference>
<organism evidence="2 3">
    <name type="scientific">Posidoniimonas polymericola</name>
    <dbReference type="NCBI Taxonomy" id="2528002"/>
    <lineage>
        <taxon>Bacteria</taxon>
        <taxon>Pseudomonadati</taxon>
        <taxon>Planctomycetota</taxon>
        <taxon>Planctomycetia</taxon>
        <taxon>Pirellulales</taxon>
        <taxon>Lacipirellulaceae</taxon>
        <taxon>Posidoniimonas</taxon>
    </lineage>
</organism>
<keyword evidence="1" id="KW-0732">Signal</keyword>
<evidence type="ECO:0008006" key="4">
    <source>
        <dbReference type="Google" id="ProtNLM"/>
    </source>
</evidence>
<dbReference type="Proteomes" id="UP000318478">
    <property type="component" value="Unassembled WGS sequence"/>
</dbReference>
<dbReference type="Gene3D" id="1.10.1330.10">
    <property type="entry name" value="Dockerin domain"/>
    <property type="match status" value="1"/>
</dbReference>
<comment type="caution">
    <text evidence="2">The sequence shown here is derived from an EMBL/GenBank/DDBJ whole genome shotgun (WGS) entry which is preliminary data.</text>
</comment>
<dbReference type="EMBL" id="SJPO01000001">
    <property type="protein sequence ID" value="TWT85852.1"/>
    <property type="molecule type" value="Genomic_DNA"/>
</dbReference>
<dbReference type="RefSeq" id="WP_146584081.1">
    <property type="nucleotide sequence ID" value="NZ_SJPO01000001.1"/>
</dbReference>
<protein>
    <recommendedName>
        <fullName evidence="4">Dockerin domain-containing protein</fullName>
    </recommendedName>
</protein>
<evidence type="ECO:0000313" key="3">
    <source>
        <dbReference type="Proteomes" id="UP000318478"/>
    </source>
</evidence>
<evidence type="ECO:0000313" key="2">
    <source>
        <dbReference type="EMBL" id="TWT85852.1"/>
    </source>
</evidence>
<dbReference type="InterPro" id="IPR036439">
    <property type="entry name" value="Dockerin_dom_sf"/>
</dbReference>
<reference evidence="2 3" key="1">
    <citation type="submission" date="2019-02" db="EMBL/GenBank/DDBJ databases">
        <title>Deep-cultivation of Planctomycetes and their phenomic and genomic characterization uncovers novel biology.</title>
        <authorList>
            <person name="Wiegand S."/>
            <person name="Jogler M."/>
            <person name="Boedeker C."/>
            <person name="Pinto D."/>
            <person name="Vollmers J."/>
            <person name="Rivas-Marin E."/>
            <person name="Kohn T."/>
            <person name="Peeters S.H."/>
            <person name="Heuer A."/>
            <person name="Rast P."/>
            <person name="Oberbeckmann S."/>
            <person name="Bunk B."/>
            <person name="Jeske O."/>
            <person name="Meyerdierks A."/>
            <person name="Storesund J.E."/>
            <person name="Kallscheuer N."/>
            <person name="Luecker S."/>
            <person name="Lage O.M."/>
            <person name="Pohl T."/>
            <person name="Merkel B.J."/>
            <person name="Hornburger P."/>
            <person name="Mueller R.-W."/>
            <person name="Bruemmer F."/>
            <person name="Labrenz M."/>
            <person name="Spormann A.M."/>
            <person name="Op Den Camp H."/>
            <person name="Overmann J."/>
            <person name="Amann R."/>
            <person name="Jetten M.S.M."/>
            <person name="Mascher T."/>
            <person name="Medema M.H."/>
            <person name="Devos D.P."/>
            <person name="Kaster A.-K."/>
            <person name="Ovreas L."/>
            <person name="Rohde M."/>
            <person name="Galperin M.Y."/>
            <person name="Jogler C."/>
        </authorList>
    </citation>
    <scope>NUCLEOTIDE SEQUENCE [LARGE SCALE GENOMIC DNA]</scope>
    <source>
        <strain evidence="2 3">Pla123a</strain>
    </source>
</reference>